<dbReference type="CDD" id="cd19143">
    <property type="entry name" value="AKR_AKR6C1_2"/>
    <property type="match status" value="1"/>
</dbReference>
<keyword evidence="5" id="KW-0406">Ion transport</keyword>
<accession>A0A139APK5</accession>
<reference evidence="5 6" key="1">
    <citation type="journal article" date="2015" name="Genome Biol. Evol.">
        <title>Phylogenomic analyses indicate that early fungi evolved digesting cell walls of algal ancestors of land plants.</title>
        <authorList>
            <person name="Chang Y."/>
            <person name="Wang S."/>
            <person name="Sekimoto S."/>
            <person name="Aerts A.L."/>
            <person name="Choi C."/>
            <person name="Clum A."/>
            <person name="LaButti K.M."/>
            <person name="Lindquist E.A."/>
            <person name="Yee Ngan C."/>
            <person name="Ohm R.A."/>
            <person name="Salamov A.A."/>
            <person name="Grigoriev I.V."/>
            <person name="Spatafora J.W."/>
            <person name="Berbee M.L."/>
        </authorList>
    </citation>
    <scope>NUCLEOTIDE SEQUENCE [LARGE SCALE GENOMIC DNA]</scope>
    <source>
        <strain evidence="5 6">JEL478</strain>
    </source>
</reference>
<keyword evidence="6" id="KW-1185">Reference proteome</keyword>
<name>A0A139APK5_GONPJ</name>
<dbReference type="GO" id="GO:0034220">
    <property type="term" value="P:monoatomic ion transmembrane transport"/>
    <property type="evidence" value="ECO:0007669"/>
    <property type="project" value="UniProtKB-KW"/>
</dbReference>
<dbReference type="Proteomes" id="UP000070544">
    <property type="component" value="Unassembled WGS sequence"/>
</dbReference>
<dbReference type="InterPro" id="IPR005399">
    <property type="entry name" value="K_chnl_volt-dep_bsu_KCNAB-rel"/>
</dbReference>
<dbReference type="InterPro" id="IPR036812">
    <property type="entry name" value="NAD(P)_OxRdtase_dom_sf"/>
</dbReference>
<dbReference type="OMA" id="FEWEYES"/>
<evidence type="ECO:0000256" key="2">
    <source>
        <dbReference type="ARBA" id="ARBA00022857"/>
    </source>
</evidence>
<evidence type="ECO:0000313" key="6">
    <source>
        <dbReference type="Proteomes" id="UP000070544"/>
    </source>
</evidence>
<gene>
    <name evidence="5" type="ORF">M427DRAFT_53635</name>
</gene>
<evidence type="ECO:0000256" key="1">
    <source>
        <dbReference type="ARBA" id="ARBA00006515"/>
    </source>
</evidence>
<proteinExistence type="inferred from homology"/>
<evidence type="ECO:0000313" key="5">
    <source>
        <dbReference type="EMBL" id="KXS18691.1"/>
    </source>
</evidence>
<evidence type="ECO:0000259" key="4">
    <source>
        <dbReference type="Pfam" id="PF00248"/>
    </source>
</evidence>
<dbReference type="InterPro" id="IPR023210">
    <property type="entry name" value="NADP_OxRdtase_dom"/>
</dbReference>
<keyword evidence="2" id="KW-0521">NADP</keyword>
<dbReference type="PANTHER" id="PTHR43150:SF2">
    <property type="entry name" value="HYPERKINETIC, ISOFORM M"/>
    <property type="match status" value="1"/>
</dbReference>
<keyword evidence="5" id="KW-0813">Transport</keyword>
<dbReference type="Pfam" id="PF00248">
    <property type="entry name" value="Aldo_ket_red"/>
    <property type="match status" value="1"/>
</dbReference>
<feature type="domain" description="NADP-dependent oxidoreductase" evidence="4">
    <location>
        <begin position="16"/>
        <end position="326"/>
    </location>
</feature>
<dbReference type="GO" id="GO:0016491">
    <property type="term" value="F:oxidoreductase activity"/>
    <property type="evidence" value="ECO:0007669"/>
    <property type="project" value="UniProtKB-KW"/>
</dbReference>
<sequence length="338" mass="37299">MEYRRLGNSGIRVSALSLGGWVTYGGQVGQDSTTKCMEAAWQLGCNFFDTAEGYARGASEVEMGKAIKELGIHRDDVVVSTKIFWGVKGGPNAMGLSRKHLIEGTKASLQRLGMDYVDLLFAHRPDPTVPMEETVRAFNHIIDHGLAFYWGTSEWSASELLEAHRIAKHLGMVGPTMEQPQYNVFARERVEKEYLPIYDTHGLGLTIWSPLASGVLTGKYKFNEPPPPGSRFAVNKDPGLQAIARRSLQTTEAKERLQKVDALAPIAQKIGATLPQLAIAWCLKNPRVSTIITGASRPEQVRDNFGALTVVNKLNDEVVKEIEGVLKNKPKSDPVFRL</sequence>
<comment type="similarity">
    <text evidence="1">Belongs to the shaker potassium channel beta subunit family.</text>
</comment>
<dbReference type="PANTHER" id="PTHR43150">
    <property type="entry name" value="HYPERKINETIC, ISOFORM M"/>
    <property type="match status" value="1"/>
</dbReference>
<organism evidence="5 6">
    <name type="scientific">Gonapodya prolifera (strain JEL478)</name>
    <name type="common">Monoblepharis prolifera</name>
    <dbReference type="NCBI Taxonomy" id="1344416"/>
    <lineage>
        <taxon>Eukaryota</taxon>
        <taxon>Fungi</taxon>
        <taxon>Fungi incertae sedis</taxon>
        <taxon>Chytridiomycota</taxon>
        <taxon>Chytridiomycota incertae sedis</taxon>
        <taxon>Monoblepharidomycetes</taxon>
        <taxon>Monoblepharidales</taxon>
        <taxon>Gonapodyaceae</taxon>
        <taxon>Gonapodya</taxon>
    </lineage>
</organism>
<protein>
    <submittedName>
        <fullName evidence="5">Putative voltage-gated K+ channel beta subunit</fullName>
    </submittedName>
</protein>
<dbReference type="PRINTS" id="PR01577">
    <property type="entry name" value="KCNABCHANNEL"/>
</dbReference>
<keyword evidence="5" id="KW-0407">Ion channel</keyword>
<dbReference type="EMBL" id="KQ965741">
    <property type="protein sequence ID" value="KXS18691.1"/>
    <property type="molecule type" value="Genomic_DNA"/>
</dbReference>
<evidence type="ECO:0000256" key="3">
    <source>
        <dbReference type="ARBA" id="ARBA00023002"/>
    </source>
</evidence>
<dbReference type="SUPFAM" id="SSF51430">
    <property type="entry name" value="NAD(P)-linked oxidoreductase"/>
    <property type="match status" value="1"/>
</dbReference>
<dbReference type="STRING" id="1344416.A0A139APK5"/>
<dbReference type="Gene3D" id="3.20.20.100">
    <property type="entry name" value="NADP-dependent oxidoreductase domain"/>
    <property type="match status" value="1"/>
</dbReference>
<dbReference type="OrthoDB" id="1720422at2759"/>
<dbReference type="AlphaFoldDB" id="A0A139APK5"/>
<keyword evidence="3" id="KW-0560">Oxidoreductase</keyword>